<sequence length="197" mass="22568">MDCSADTALSLLTLKRTHTWLGHITTGDEKWISYSNIHRRTQWVDKGTYAEDAPKLNVHAKKVMLCIWWNKHGVKYWELLPQGCTVTADVYTEQLNNLKTNLEKTCPQQREVYFQHDNARPHIARTTKATDETRLGHFNTPTVFPRSDSLGLPLFSLSPASRSWSRLPNPRRHQKGTRAVLQEAVPSVLEQGHLRSA</sequence>
<gene>
    <name evidence="1" type="primary">Necator_chrI.g2496</name>
    <name evidence="1" type="ORF">RB195_006368</name>
</gene>
<dbReference type="Proteomes" id="UP001303046">
    <property type="component" value="Unassembled WGS sequence"/>
</dbReference>
<evidence type="ECO:0000313" key="2">
    <source>
        <dbReference type="Proteomes" id="UP001303046"/>
    </source>
</evidence>
<evidence type="ECO:0008006" key="3">
    <source>
        <dbReference type="Google" id="ProtNLM"/>
    </source>
</evidence>
<reference evidence="1 2" key="1">
    <citation type="submission" date="2023-08" db="EMBL/GenBank/DDBJ databases">
        <title>A Necator americanus chromosomal reference genome.</title>
        <authorList>
            <person name="Ilik V."/>
            <person name="Petrzelkova K.J."/>
            <person name="Pardy F."/>
            <person name="Fuh T."/>
            <person name="Niatou-Singa F.S."/>
            <person name="Gouil Q."/>
            <person name="Baker L."/>
            <person name="Ritchie M.E."/>
            <person name="Jex A.R."/>
            <person name="Gazzola D."/>
            <person name="Li H."/>
            <person name="Toshio Fujiwara R."/>
            <person name="Zhan B."/>
            <person name="Aroian R.V."/>
            <person name="Pafco B."/>
            <person name="Schwarz E.M."/>
        </authorList>
    </citation>
    <scope>NUCLEOTIDE SEQUENCE [LARGE SCALE GENOMIC DNA]</scope>
    <source>
        <strain evidence="1 2">Aroian</strain>
        <tissue evidence="1">Whole animal</tissue>
    </source>
</reference>
<name>A0ABR1BSA9_NECAM</name>
<dbReference type="InterPro" id="IPR001888">
    <property type="entry name" value="Transposase_1"/>
</dbReference>
<keyword evidence="2" id="KW-1185">Reference proteome</keyword>
<dbReference type="EMBL" id="JAVFWL010000001">
    <property type="protein sequence ID" value="KAK6729276.1"/>
    <property type="molecule type" value="Genomic_DNA"/>
</dbReference>
<dbReference type="PANTHER" id="PTHR46060:SF1">
    <property type="entry name" value="MARINER MOS1 TRANSPOSASE-LIKE PROTEIN"/>
    <property type="match status" value="1"/>
</dbReference>
<dbReference type="InterPro" id="IPR036397">
    <property type="entry name" value="RNaseH_sf"/>
</dbReference>
<comment type="caution">
    <text evidence="1">The sequence shown here is derived from an EMBL/GenBank/DDBJ whole genome shotgun (WGS) entry which is preliminary data.</text>
</comment>
<organism evidence="1 2">
    <name type="scientific">Necator americanus</name>
    <name type="common">Human hookworm</name>
    <dbReference type="NCBI Taxonomy" id="51031"/>
    <lineage>
        <taxon>Eukaryota</taxon>
        <taxon>Metazoa</taxon>
        <taxon>Ecdysozoa</taxon>
        <taxon>Nematoda</taxon>
        <taxon>Chromadorea</taxon>
        <taxon>Rhabditida</taxon>
        <taxon>Rhabditina</taxon>
        <taxon>Rhabditomorpha</taxon>
        <taxon>Strongyloidea</taxon>
        <taxon>Ancylostomatidae</taxon>
        <taxon>Bunostominae</taxon>
        <taxon>Necator</taxon>
    </lineage>
</organism>
<dbReference type="InterPro" id="IPR052709">
    <property type="entry name" value="Transposase-MT_Hybrid"/>
</dbReference>
<protein>
    <recommendedName>
        <fullName evidence="3">Transposase</fullName>
    </recommendedName>
</protein>
<evidence type="ECO:0000313" key="1">
    <source>
        <dbReference type="EMBL" id="KAK6729276.1"/>
    </source>
</evidence>
<dbReference type="PANTHER" id="PTHR46060">
    <property type="entry name" value="MARINER MOS1 TRANSPOSASE-LIKE PROTEIN"/>
    <property type="match status" value="1"/>
</dbReference>
<dbReference type="Gene3D" id="3.30.420.10">
    <property type="entry name" value="Ribonuclease H-like superfamily/Ribonuclease H"/>
    <property type="match status" value="1"/>
</dbReference>
<accession>A0ABR1BSA9</accession>
<dbReference type="Pfam" id="PF01359">
    <property type="entry name" value="Transposase_1"/>
    <property type="match status" value="1"/>
</dbReference>
<proteinExistence type="predicted"/>